<reference evidence="2" key="1">
    <citation type="submission" date="2015-07" db="EMBL/GenBank/DDBJ databases">
        <title>Whole genome sequence of an Ensifer adhaerens strain isolated from a cave pool in the Wind Cave National Park.</title>
        <authorList>
            <person name="Eng W.W.H."/>
            <person name="Gan H.M."/>
            <person name="Barton H.A."/>
            <person name="Savka M.A."/>
        </authorList>
    </citation>
    <scope>NUCLEOTIDE SEQUENCE [LARGE SCALE GENOMIC DNA]</scope>
    <source>
        <strain evidence="2">SD006</strain>
    </source>
</reference>
<evidence type="ECO:0000313" key="2">
    <source>
        <dbReference type="Proteomes" id="UP000037425"/>
    </source>
</evidence>
<comment type="caution">
    <text evidence="1">The sequence shown here is derived from an EMBL/GenBank/DDBJ whole genome shotgun (WGS) entry which is preliminary data.</text>
</comment>
<dbReference type="EMBL" id="LGAP01000026">
    <property type="protein sequence ID" value="KOF14449.1"/>
    <property type="molecule type" value="Genomic_DNA"/>
</dbReference>
<evidence type="ECO:0008006" key="3">
    <source>
        <dbReference type="Google" id="ProtNLM"/>
    </source>
</evidence>
<name>A0A0L8BIS1_ENSAD</name>
<proteinExistence type="predicted"/>
<dbReference type="OrthoDB" id="8065844at2"/>
<gene>
    <name evidence="1" type="ORF">AC244_26755</name>
</gene>
<dbReference type="PATRIC" id="fig|106592.7.peg.4140"/>
<dbReference type="RefSeq" id="WP_053251849.1">
    <property type="nucleotide sequence ID" value="NZ_LGAP01000026.1"/>
</dbReference>
<organism evidence="1 2">
    <name type="scientific">Ensifer adhaerens</name>
    <name type="common">Sinorhizobium morelense</name>
    <dbReference type="NCBI Taxonomy" id="106592"/>
    <lineage>
        <taxon>Bacteria</taxon>
        <taxon>Pseudomonadati</taxon>
        <taxon>Pseudomonadota</taxon>
        <taxon>Alphaproteobacteria</taxon>
        <taxon>Hyphomicrobiales</taxon>
        <taxon>Rhizobiaceae</taxon>
        <taxon>Sinorhizobium/Ensifer group</taxon>
        <taxon>Ensifer</taxon>
    </lineage>
</organism>
<sequence>MMHFSYTGSGPYCYANSFAMMFGAQAPSTAAIEFATGSPFGMQLIGGTLPFFDPYGWDPEAGFDGALTALGWTSTVSKGGDADDALSRLRSALKDGPVWIGPVEMGHLRHQPGMSGPIDADHYVVVLDMDEDSVLMHDPQGYPYARLPIANFMAAWRADTLSYGDAYTMRTGFTRIAEMSEIETIRASIPAAIHWLSMETDLPVPPGTLGNAEAAETLAARIETGCDKGLRAHLIHFAVRVGARRAADAAACLARAGYQEAARIADEQARHIGAMQHPLVVRKDTAAADALRALAPTYDRLKAALEDGH</sequence>
<accession>A0A0L8BIS1</accession>
<dbReference type="Proteomes" id="UP000037425">
    <property type="component" value="Unassembled WGS sequence"/>
</dbReference>
<dbReference type="AlphaFoldDB" id="A0A0L8BIS1"/>
<evidence type="ECO:0000313" key="1">
    <source>
        <dbReference type="EMBL" id="KOF14449.1"/>
    </source>
</evidence>
<protein>
    <recommendedName>
        <fullName evidence="3">RADC family protein</fullName>
    </recommendedName>
</protein>